<keyword evidence="1" id="KW-1133">Transmembrane helix</keyword>
<feature type="transmembrane region" description="Helical" evidence="1">
    <location>
        <begin position="110"/>
        <end position="129"/>
    </location>
</feature>
<feature type="transmembrane region" description="Helical" evidence="1">
    <location>
        <begin position="135"/>
        <end position="152"/>
    </location>
</feature>
<keyword evidence="1" id="KW-0472">Membrane</keyword>
<evidence type="ECO:0000256" key="1">
    <source>
        <dbReference type="SAM" id="Phobius"/>
    </source>
</evidence>
<protein>
    <recommendedName>
        <fullName evidence="4">DUF2127 domain-containing protein</fullName>
    </recommendedName>
</protein>
<dbReference type="Proteomes" id="UP000178943">
    <property type="component" value="Unassembled WGS sequence"/>
</dbReference>
<dbReference type="AlphaFoldDB" id="A0A1F5V5D9"/>
<feature type="transmembrane region" description="Helical" evidence="1">
    <location>
        <begin position="33"/>
        <end position="50"/>
    </location>
</feature>
<reference evidence="2 3" key="1">
    <citation type="journal article" date="2016" name="Nat. Commun.">
        <title>Thousands of microbial genomes shed light on interconnected biogeochemical processes in an aquifer system.</title>
        <authorList>
            <person name="Anantharaman K."/>
            <person name="Brown C.T."/>
            <person name="Hug L.A."/>
            <person name="Sharon I."/>
            <person name="Castelle C.J."/>
            <person name="Probst A.J."/>
            <person name="Thomas B.C."/>
            <person name="Singh A."/>
            <person name="Wilkins M.J."/>
            <person name="Karaoz U."/>
            <person name="Brodie E.L."/>
            <person name="Williams K.H."/>
            <person name="Hubbard S.S."/>
            <person name="Banfield J.F."/>
        </authorList>
    </citation>
    <scope>NUCLEOTIDE SEQUENCE [LARGE SCALE GENOMIC DNA]</scope>
</reference>
<evidence type="ECO:0000313" key="3">
    <source>
        <dbReference type="Proteomes" id="UP000178943"/>
    </source>
</evidence>
<accession>A0A1F5V5D9</accession>
<proteinExistence type="predicted"/>
<evidence type="ECO:0008006" key="4">
    <source>
        <dbReference type="Google" id="ProtNLM"/>
    </source>
</evidence>
<gene>
    <name evidence="2" type="ORF">A2Y62_03830</name>
</gene>
<name>A0A1F5V5D9_9BACT</name>
<dbReference type="EMBL" id="MFGW01000237">
    <property type="protein sequence ID" value="OGF58649.1"/>
    <property type="molecule type" value="Genomic_DNA"/>
</dbReference>
<keyword evidence="1" id="KW-0812">Transmembrane</keyword>
<evidence type="ECO:0000313" key="2">
    <source>
        <dbReference type="EMBL" id="OGF58649.1"/>
    </source>
</evidence>
<feature type="transmembrane region" description="Helical" evidence="1">
    <location>
        <begin position="80"/>
        <end position="103"/>
    </location>
</feature>
<comment type="caution">
    <text evidence="2">The sequence shown here is derived from an EMBL/GenBank/DDBJ whole genome shotgun (WGS) entry which is preliminary data.</text>
</comment>
<organism evidence="2 3">
    <name type="scientific">Candidatus Fischerbacteria bacterium RBG_13_37_8</name>
    <dbReference type="NCBI Taxonomy" id="1817863"/>
    <lineage>
        <taxon>Bacteria</taxon>
        <taxon>Candidatus Fischeribacteriota</taxon>
    </lineage>
</organism>
<sequence>MEYQEGASNQQPPSPEEKQIEEKLKNEQQFKSGAGWFFWIAGLSLINSIIMLAGKNWAFIVGLGITQIIDSVALHLGEAFFYKLIAFVFDLIAAGIFIVFGVFARKGHRWSFIIGMILYALDGLLFILVADYLSIGFHALVLFFLYSGLSALKKIKLRRE</sequence>